<evidence type="ECO:0000256" key="1">
    <source>
        <dbReference type="ARBA" id="ARBA00004193"/>
    </source>
</evidence>
<dbReference type="EMBL" id="LGCL01000015">
    <property type="protein sequence ID" value="KPL79108.1"/>
    <property type="molecule type" value="Genomic_DNA"/>
</dbReference>
<comment type="caution">
    <text evidence="9">The sequence shown here is derived from an EMBL/GenBank/DDBJ whole genome shotgun (WGS) entry which is preliminary data.</text>
</comment>
<feature type="signal peptide" evidence="7">
    <location>
        <begin position="1"/>
        <end position="24"/>
    </location>
</feature>
<evidence type="ECO:0000256" key="4">
    <source>
        <dbReference type="ARBA" id="ARBA00022729"/>
    </source>
</evidence>
<dbReference type="InterPro" id="IPR028082">
    <property type="entry name" value="Peripla_BP_I"/>
</dbReference>
<evidence type="ECO:0000313" key="10">
    <source>
        <dbReference type="Proteomes" id="UP000050417"/>
    </source>
</evidence>
<accession>A0A0P6XFZ7</accession>
<organism evidence="9 10">
    <name type="scientific">Ornatilinea apprima</name>
    <dbReference type="NCBI Taxonomy" id="1134406"/>
    <lineage>
        <taxon>Bacteria</taxon>
        <taxon>Bacillati</taxon>
        <taxon>Chloroflexota</taxon>
        <taxon>Anaerolineae</taxon>
        <taxon>Anaerolineales</taxon>
        <taxon>Anaerolineaceae</taxon>
        <taxon>Ornatilinea</taxon>
    </lineage>
</organism>
<comment type="similarity">
    <text evidence="2">Belongs to the BMP lipoprotein family.</text>
</comment>
<dbReference type="Proteomes" id="UP000050417">
    <property type="component" value="Unassembled WGS sequence"/>
</dbReference>
<dbReference type="InterPro" id="IPR003760">
    <property type="entry name" value="PnrA-like"/>
</dbReference>
<keyword evidence="10" id="KW-1185">Reference proteome</keyword>
<sequence>MNQNKWVDLLVLLTLFTLVVSACAAPQPPAAKTPAAPLSGLSGMKMAAVLSGPVNDAGWNANAYQALTEARDKYGLEIAYTEYVKVEDAAQVMRDYADAGFQIIMAHGNEYSDQISEVAREYPDLHFIQTNGSEAGIPNLYTVGFAIGEGGYLMGWLACKISQTGKVAFIIGEQYPAVQYQAQMVGQACADLGLQAKVLETYVGSWTDPTKTKELTKAALEQGVDVIILMADSGDSGAIEAVREAYAAGSTSLRIISWVKDKNHLAPEFVLGGWTEDVSREIDATLQLIAAGEPGGHFAFGLAEGVVYPNPMYGLVPAEVESEFNQLLQDYLQDPSIFPNLVVRRDL</sequence>
<dbReference type="RefSeq" id="WP_075061740.1">
    <property type="nucleotide sequence ID" value="NZ_LGCL01000015.1"/>
</dbReference>
<feature type="domain" description="ABC transporter substrate-binding protein PnrA-like" evidence="8">
    <location>
        <begin position="45"/>
        <end position="308"/>
    </location>
</feature>
<dbReference type="STRING" id="1134406.ADN00_04400"/>
<name>A0A0P6XFZ7_9CHLR</name>
<keyword evidence="4 7" id="KW-0732">Signal</keyword>
<dbReference type="CDD" id="cd06304">
    <property type="entry name" value="PBP1_BmpA_Med_PnrA-like"/>
    <property type="match status" value="1"/>
</dbReference>
<dbReference type="PANTHER" id="PTHR34296:SF2">
    <property type="entry name" value="ABC TRANSPORTER GUANOSINE-BINDING PROTEIN NUPN"/>
    <property type="match status" value="1"/>
</dbReference>
<keyword evidence="3" id="KW-1003">Cell membrane</keyword>
<dbReference type="SUPFAM" id="SSF53822">
    <property type="entry name" value="Periplasmic binding protein-like I"/>
    <property type="match status" value="1"/>
</dbReference>
<evidence type="ECO:0000256" key="7">
    <source>
        <dbReference type="SAM" id="SignalP"/>
    </source>
</evidence>
<evidence type="ECO:0000256" key="6">
    <source>
        <dbReference type="ARBA" id="ARBA00023288"/>
    </source>
</evidence>
<dbReference type="PROSITE" id="PS51257">
    <property type="entry name" value="PROKAR_LIPOPROTEIN"/>
    <property type="match status" value="1"/>
</dbReference>
<evidence type="ECO:0000256" key="3">
    <source>
        <dbReference type="ARBA" id="ARBA00022475"/>
    </source>
</evidence>
<feature type="chain" id="PRO_5006133037" description="ABC transporter substrate-binding protein PnrA-like domain-containing protein" evidence="7">
    <location>
        <begin position="25"/>
        <end position="347"/>
    </location>
</feature>
<gene>
    <name evidence="9" type="ORF">ADN00_04400</name>
</gene>
<evidence type="ECO:0000313" key="9">
    <source>
        <dbReference type="EMBL" id="KPL79108.1"/>
    </source>
</evidence>
<dbReference type="OrthoDB" id="9769871at2"/>
<keyword evidence="6" id="KW-0449">Lipoprotein</keyword>
<evidence type="ECO:0000256" key="5">
    <source>
        <dbReference type="ARBA" id="ARBA00023136"/>
    </source>
</evidence>
<dbReference type="AlphaFoldDB" id="A0A0P6XFZ7"/>
<keyword evidence="5" id="KW-0472">Membrane</keyword>
<dbReference type="Pfam" id="PF02608">
    <property type="entry name" value="Bmp"/>
    <property type="match status" value="1"/>
</dbReference>
<reference evidence="9 10" key="1">
    <citation type="submission" date="2015-07" db="EMBL/GenBank/DDBJ databases">
        <title>Genome sequence of Ornatilinea apprima DSM 23815.</title>
        <authorList>
            <person name="Hemp J."/>
            <person name="Ward L.M."/>
            <person name="Pace L.A."/>
            <person name="Fischer W.W."/>
        </authorList>
    </citation>
    <scope>NUCLEOTIDE SEQUENCE [LARGE SCALE GENOMIC DNA]</scope>
    <source>
        <strain evidence="9 10">P3M-1</strain>
    </source>
</reference>
<comment type="subcellular location">
    <subcellularLocation>
        <location evidence="1">Cell membrane</location>
        <topology evidence="1">Lipid-anchor</topology>
    </subcellularLocation>
</comment>
<evidence type="ECO:0000256" key="2">
    <source>
        <dbReference type="ARBA" id="ARBA00008610"/>
    </source>
</evidence>
<dbReference type="PANTHER" id="PTHR34296">
    <property type="entry name" value="TRANSCRIPTIONAL ACTIVATOR PROTEIN MED"/>
    <property type="match status" value="1"/>
</dbReference>
<dbReference type="InterPro" id="IPR050957">
    <property type="entry name" value="BMP_lipoprotein"/>
</dbReference>
<evidence type="ECO:0000259" key="8">
    <source>
        <dbReference type="Pfam" id="PF02608"/>
    </source>
</evidence>
<dbReference type="Gene3D" id="3.40.50.2300">
    <property type="match status" value="2"/>
</dbReference>
<proteinExistence type="inferred from homology"/>
<dbReference type="GO" id="GO:0005886">
    <property type="term" value="C:plasma membrane"/>
    <property type="evidence" value="ECO:0007669"/>
    <property type="project" value="UniProtKB-SubCell"/>
</dbReference>
<protein>
    <recommendedName>
        <fullName evidence="8">ABC transporter substrate-binding protein PnrA-like domain-containing protein</fullName>
    </recommendedName>
</protein>